<dbReference type="EMBL" id="MHJG01000021">
    <property type="protein sequence ID" value="OGY63549.1"/>
    <property type="molecule type" value="Genomic_DNA"/>
</dbReference>
<name>A0A1G1ZGE9_9BACT</name>
<gene>
    <name evidence="1" type="ORF">A3B92_01700</name>
</gene>
<comment type="caution">
    <text evidence="1">The sequence shown here is derived from an EMBL/GenBank/DDBJ whole genome shotgun (WGS) entry which is preliminary data.</text>
</comment>
<sequence>MRKLRKLRLAVVSKDNGDTKMLLPIAREARQLGHKVIILAEGVGVDHYIKQGVKTFFRDVSNPDPKTDFDLEFLLSMAKPDAVLVGFPGPNNLSGKISAVANDMGIPLIGVEDYWGGVKRYLEFKYSLLLTIDDYAAEIARNALGPKVPISVIGNHAVSGLDYRSPEAVLAGMEELKKRFNQVFVFGGGGGKHTTEELKLLVPSLQKTPGNWCLVPRYHPNLKKKLAEEIGDQRTFQEVWDELLLPLGDRVVRLDAGNSDDMAVVSDAYFSGLGSSMNTAIYSGKPTIAVVTAATMEAIRDSKLDAVPAVELGGAKTLTEVQDLQPLLVPPNDEVRKKFKPLDANLAVRKIEKLLF</sequence>
<dbReference type="Proteomes" id="UP000177960">
    <property type="component" value="Unassembled WGS sequence"/>
</dbReference>
<proteinExistence type="predicted"/>
<organism evidence="1 2">
    <name type="scientific">Candidatus Harrisonbacteria bacterium RIFCSPHIGHO2_02_FULL_42_16</name>
    <dbReference type="NCBI Taxonomy" id="1798404"/>
    <lineage>
        <taxon>Bacteria</taxon>
        <taxon>Candidatus Harrisoniibacteriota</taxon>
    </lineage>
</organism>
<protein>
    <submittedName>
        <fullName evidence="1">Uncharacterized protein</fullName>
    </submittedName>
</protein>
<evidence type="ECO:0000313" key="2">
    <source>
        <dbReference type="Proteomes" id="UP000177960"/>
    </source>
</evidence>
<accession>A0A1G1ZGE9</accession>
<dbReference type="STRING" id="1798404.A3B92_01700"/>
<dbReference type="AlphaFoldDB" id="A0A1G1ZGE9"/>
<evidence type="ECO:0000313" key="1">
    <source>
        <dbReference type="EMBL" id="OGY63549.1"/>
    </source>
</evidence>
<reference evidence="1 2" key="1">
    <citation type="journal article" date="2016" name="Nat. Commun.">
        <title>Thousands of microbial genomes shed light on interconnected biogeochemical processes in an aquifer system.</title>
        <authorList>
            <person name="Anantharaman K."/>
            <person name="Brown C.T."/>
            <person name="Hug L.A."/>
            <person name="Sharon I."/>
            <person name="Castelle C.J."/>
            <person name="Probst A.J."/>
            <person name="Thomas B.C."/>
            <person name="Singh A."/>
            <person name="Wilkins M.J."/>
            <person name="Karaoz U."/>
            <person name="Brodie E.L."/>
            <person name="Williams K.H."/>
            <person name="Hubbard S.S."/>
            <person name="Banfield J.F."/>
        </authorList>
    </citation>
    <scope>NUCLEOTIDE SEQUENCE [LARGE SCALE GENOMIC DNA]</scope>
</reference>